<dbReference type="GO" id="GO:0008168">
    <property type="term" value="F:methyltransferase activity"/>
    <property type="evidence" value="ECO:0007669"/>
    <property type="project" value="UniProtKB-KW"/>
</dbReference>
<evidence type="ECO:0000313" key="2">
    <source>
        <dbReference type="Proteomes" id="UP000420562"/>
    </source>
</evidence>
<protein>
    <submittedName>
        <fullName evidence="1">Class I SAM-dependent methyltransferase</fullName>
    </submittedName>
</protein>
<evidence type="ECO:0000313" key="1">
    <source>
        <dbReference type="EMBL" id="KAB0666521.1"/>
    </source>
</evidence>
<sequence length="245" mass="27258">MDLKEFTITHAKKHPWEVARLKALHKILDPVMFEGITALDVGCGDGFISENIFNRLTSKEVTAVDINLTDELICELNNRASGVKYCREMPEKGPYDLILLLDVIEHVEADRKFLTDIVDRYAPGDGKVMITVPAFQSIFGRHDVFLGHYRRYNLKELVALATMCGLKVLSSGYLFSTLLLPKLVLYKLLNIGKESDGVGNWDGGEVITRVIGTVFDSDNSLLISASRLGITIPGLTGWVLCEKRG</sequence>
<dbReference type="RefSeq" id="WP_151127282.1">
    <property type="nucleotide sequence ID" value="NZ_VZQZ01000002.1"/>
</dbReference>
<name>A0A7J4ZSY6_9BACT</name>
<dbReference type="InterPro" id="IPR029063">
    <property type="entry name" value="SAM-dependent_MTases_sf"/>
</dbReference>
<accession>A0A7J4ZSY6</accession>
<organism evidence="1 2">
    <name type="scientific">Oryzomonas japonica</name>
    <dbReference type="NCBI Taxonomy" id="2603858"/>
    <lineage>
        <taxon>Bacteria</taxon>
        <taxon>Pseudomonadati</taxon>
        <taxon>Thermodesulfobacteriota</taxon>
        <taxon>Desulfuromonadia</taxon>
        <taxon>Geobacterales</taxon>
        <taxon>Geobacteraceae</taxon>
        <taxon>Oryzomonas</taxon>
    </lineage>
</organism>
<keyword evidence="2" id="KW-1185">Reference proteome</keyword>
<keyword evidence="1" id="KW-0808">Transferase</keyword>
<gene>
    <name evidence="1" type="ORF">F6V25_03635</name>
</gene>
<keyword evidence="1" id="KW-0489">Methyltransferase</keyword>
<dbReference type="CDD" id="cd02440">
    <property type="entry name" value="AdoMet_MTases"/>
    <property type="match status" value="1"/>
</dbReference>
<reference evidence="1 2" key="1">
    <citation type="submission" date="2019-09" db="EMBL/GenBank/DDBJ databases">
        <title>Geobacter sp. Red96, a novel strain isolated from paddy soil.</title>
        <authorList>
            <person name="Xu Z."/>
            <person name="Masuda Y."/>
            <person name="Itoh H."/>
            <person name="Senoo K."/>
        </authorList>
    </citation>
    <scope>NUCLEOTIDE SEQUENCE [LARGE SCALE GENOMIC DNA]</scope>
    <source>
        <strain evidence="1 2">Red96</strain>
    </source>
</reference>
<dbReference type="SUPFAM" id="SSF53335">
    <property type="entry name" value="S-adenosyl-L-methionine-dependent methyltransferases"/>
    <property type="match status" value="1"/>
</dbReference>
<dbReference type="Gene3D" id="3.40.50.150">
    <property type="entry name" value="Vaccinia Virus protein VP39"/>
    <property type="match status" value="1"/>
</dbReference>
<dbReference type="Pfam" id="PF13489">
    <property type="entry name" value="Methyltransf_23"/>
    <property type="match status" value="1"/>
</dbReference>
<comment type="caution">
    <text evidence="1">The sequence shown here is derived from an EMBL/GenBank/DDBJ whole genome shotgun (WGS) entry which is preliminary data.</text>
</comment>
<dbReference type="EMBL" id="VZQZ01000002">
    <property type="protein sequence ID" value="KAB0666521.1"/>
    <property type="molecule type" value="Genomic_DNA"/>
</dbReference>
<dbReference type="AlphaFoldDB" id="A0A7J4ZSY6"/>
<proteinExistence type="predicted"/>
<dbReference type="GO" id="GO:0032259">
    <property type="term" value="P:methylation"/>
    <property type="evidence" value="ECO:0007669"/>
    <property type="project" value="UniProtKB-KW"/>
</dbReference>
<dbReference type="Proteomes" id="UP000420562">
    <property type="component" value="Unassembled WGS sequence"/>
</dbReference>